<evidence type="ECO:0000313" key="3">
    <source>
        <dbReference type="EMBL" id="GAH01274.1"/>
    </source>
</evidence>
<dbReference type="InterPro" id="IPR015915">
    <property type="entry name" value="Kelch-typ_b-propeller"/>
</dbReference>
<proteinExistence type="predicted"/>
<dbReference type="EMBL" id="BART01022832">
    <property type="protein sequence ID" value="GAH01274.1"/>
    <property type="molecule type" value="Genomic_DNA"/>
</dbReference>
<name>X1D854_9ZZZZ</name>
<evidence type="ECO:0000256" key="1">
    <source>
        <dbReference type="ARBA" id="ARBA00022441"/>
    </source>
</evidence>
<feature type="non-terminal residue" evidence="3">
    <location>
        <position position="167"/>
    </location>
</feature>
<dbReference type="Pfam" id="PF24681">
    <property type="entry name" value="Kelch_KLHDC2_KLHL20_DRC7"/>
    <property type="match status" value="1"/>
</dbReference>
<keyword evidence="1" id="KW-0880">Kelch repeat</keyword>
<dbReference type="PANTHER" id="PTHR46093:SF18">
    <property type="entry name" value="FIBRONECTIN TYPE-III DOMAIN-CONTAINING PROTEIN"/>
    <property type="match status" value="1"/>
</dbReference>
<dbReference type="PANTHER" id="PTHR46093">
    <property type="entry name" value="ACYL-COA-BINDING DOMAIN-CONTAINING PROTEIN 5"/>
    <property type="match status" value="1"/>
</dbReference>
<dbReference type="Gene3D" id="2.120.10.80">
    <property type="entry name" value="Kelch-type beta propeller"/>
    <property type="match status" value="1"/>
</dbReference>
<evidence type="ECO:0000256" key="2">
    <source>
        <dbReference type="ARBA" id="ARBA00022737"/>
    </source>
</evidence>
<keyword evidence="2" id="KW-0677">Repeat</keyword>
<sequence length="167" mass="19957">MSDNNWAYINITNEPRLNRSYSIDQISGTDKFVLFGWKLKNMQSPWTNETWIFDLSEKKWTQMFPKICPRHLSYRSITHIHGTDKVLLLGSYYNTNNFEIWIYDLSNNNWSYRNISSIPRPSVRVQYEIVGLPGTDKLLLYGKYGNYTNLNDTWIYDFSENNWSKRD</sequence>
<reference evidence="3" key="1">
    <citation type="journal article" date="2014" name="Front. Microbiol.">
        <title>High frequency of phylogenetically diverse reductive dehalogenase-homologous genes in deep subseafloor sedimentary metagenomes.</title>
        <authorList>
            <person name="Kawai M."/>
            <person name="Futagami T."/>
            <person name="Toyoda A."/>
            <person name="Takaki Y."/>
            <person name="Nishi S."/>
            <person name="Hori S."/>
            <person name="Arai W."/>
            <person name="Tsubouchi T."/>
            <person name="Morono Y."/>
            <person name="Uchiyama I."/>
            <person name="Ito T."/>
            <person name="Fujiyama A."/>
            <person name="Inagaki F."/>
            <person name="Takami H."/>
        </authorList>
    </citation>
    <scope>NUCLEOTIDE SEQUENCE</scope>
    <source>
        <strain evidence="3">Expedition CK06-06</strain>
    </source>
</reference>
<dbReference type="AlphaFoldDB" id="X1D854"/>
<protein>
    <submittedName>
        <fullName evidence="3">Uncharacterized protein</fullName>
    </submittedName>
</protein>
<comment type="caution">
    <text evidence="3">The sequence shown here is derived from an EMBL/GenBank/DDBJ whole genome shotgun (WGS) entry which is preliminary data.</text>
</comment>
<organism evidence="3">
    <name type="scientific">marine sediment metagenome</name>
    <dbReference type="NCBI Taxonomy" id="412755"/>
    <lineage>
        <taxon>unclassified sequences</taxon>
        <taxon>metagenomes</taxon>
        <taxon>ecological metagenomes</taxon>
    </lineage>
</organism>
<dbReference type="InterPro" id="IPR011043">
    <property type="entry name" value="Gal_Oxase/kelch_b-propeller"/>
</dbReference>
<dbReference type="SUPFAM" id="SSF50965">
    <property type="entry name" value="Galactose oxidase, central domain"/>
    <property type="match status" value="1"/>
</dbReference>
<accession>X1D854</accession>
<gene>
    <name evidence="3" type="ORF">S01H4_41707</name>
</gene>